<proteinExistence type="predicted"/>
<reference evidence="3" key="1">
    <citation type="submission" date="2025-08" db="UniProtKB">
        <authorList>
            <consortium name="RefSeq"/>
        </authorList>
    </citation>
    <scope>IDENTIFICATION</scope>
</reference>
<gene>
    <name evidence="3" type="primary">LOC115227157</name>
</gene>
<organism evidence="2 3">
    <name type="scientific">Octopus sinensis</name>
    <name type="common">East Asian common octopus</name>
    <dbReference type="NCBI Taxonomy" id="2607531"/>
    <lineage>
        <taxon>Eukaryota</taxon>
        <taxon>Metazoa</taxon>
        <taxon>Spiralia</taxon>
        <taxon>Lophotrochozoa</taxon>
        <taxon>Mollusca</taxon>
        <taxon>Cephalopoda</taxon>
        <taxon>Coleoidea</taxon>
        <taxon>Octopodiformes</taxon>
        <taxon>Octopoda</taxon>
        <taxon>Incirrata</taxon>
        <taxon>Octopodidae</taxon>
        <taxon>Octopus</taxon>
    </lineage>
</organism>
<keyword evidence="2" id="KW-1185">Reference proteome</keyword>
<feature type="chain" id="PRO_5028279807" evidence="1">
    <location>
        <begin position="20"/>
        <end position="106"/>
    </location>
</feature>
<evidence type="ECO:0000313" key="3">
    <source>
        <dbReference type="RefSeq" id="XP_029653933.1"/>
    </source>
</evidence>
<protein>
    <submittedName>
        <fullName evidence="3">Uncharacterized protein LOC115227157</fullName>
    </submittedName>
</protein>
<keyword evidence="1" id="KW-0732">Signal</keyword>
<name>A0A6P7TQC5_9MOLL</name>
<dbReference type="Proteomes" id="UP000515154">
    <property type="component" value="Linkage group LG2"/>
</dbReference>
<evidence type="ECO:0000313" key="2">
    <source>
        <dbReference type="Proteomes" id="UP000515154"/>
    </source>
</evidence>
<sequence>MRYWLITFILKLVLHKTNVSKCPFHQLPQLHSLKDELTDEDLTTYRNYLQSLYDEMVEQFQNVIVLNIPNWYSNLFEVDAVNCEDDIQEELTELQDDNDGHNAISP</sequence>
<evidence type="ECO:0000256" key="1">
    <source>
        <dbReference type="SAM" id="SignalP"/>
    </source>
</evidence>
<dbReference type="KEGG" id="osn:115227157"/>
<dbReference type="AlphaFoldDB" id="A0A6P7TQC5"/>
<dbReference type="RefSeq" id="XP_029653933.1">
    <property type="nucleotide sequence ID" value="XM_029798073.1"/>
</dbReference>
<accession>A0A6P7TQC5</accession>
<feature type="signal peptide" evidence="1">
    <location>
        <begin position="1"/>
        <end position="19"/>
    </location>
</feature>